<dbReference type="AlphaFoldDB" id="A0A926Q315"/>
<organism evidence="3 4">
    <name type="scientific">Sinomicrobium weinanense</name>
    <dbReference type="NCBI Taxonomy" id="2842200"/>
    <lineage>
        <taxon>Bacteria</taxon>
        <taxon>Pseudomonadati</taxon>
        <taxon>Bacteroidota</taxon>
        <taxon>Flavobacteriia</taxon>
        <taxon>Flavobacteriales</taxon>
        <taxon>Flavobacteriaceae</taxon>
        <taxon>Sinomicrobium</taxon>
    </lineage>
</organism>
<dbReference type="GO" id="GO:0005975">
    <property type="term" value="P:carbohydrate metabolic process"/>
    <property type="evidence" value="ECO:0007669"/>
    <property type="project" value="TreeGrafter"/>
</dbReference>
<protein>
    <submittedName>
        <fullName evidence="3">Sialate O-acetylesterase</fullName>
    </submittedName>
</protein>
<proteinExistence type="predicted"/>
<dbReference type="SUPFAM" id="SSF52266">
    <property type="entry name" value="SGNH hydrolase"/>
    <property type="match status" value="1"/>
</dbReference>
<dbReference type="PANTHER" id="PTHR22901:SF0">
    <property type="entry name" value="SIALATE O-ACETYLESTERASE"/>
    <property type="match status" value="1"/>
</dbReference>
<keyword evidence="1" id="KW-0378">Hydrolase</keyword>
<keyword evidence="4" id="KW-1185">Reference proteome</keyword>
<feature type="domain" description="Sialate O-acetylesterase" evidence="2">
    <location>
        <begin position="233"/>
        <end position="364"/>
    </location>
</feature>
<dbReference type="Proteomes" id="UP000653730">
    <property type="component" value="Unassembled WGS sequence"/>
</dbReference>
<gene>
    <name evidence="3" type="ORF">IBL28_10590</name>
</gene>
<reference evidence="3 4" key="1">
    <citation type="submission" date="2020-09" db="EMBL/GenBank/DDBJ databases">
        <title>Sinomicrobium weinanense sp. nov., a halophilic bacteria isolated from saline-alkali soil.</title>
        <authorList>
            <person name="Wu P."/>
            <person name="Ren H."/>
            <person name="Mei Y."/>
            <person name="Liang Y."/>
            <person name="Chen Z."/>
        </authorList>
    </citation>
    <scope>NUCLEOTIDE SEQUENCE [LARGE SCALE GENOMIC DNA]</scope>
    <source>
        <strain evidence="3 4">FJxs</strain>
    </source>
</reference>
<evidence type="ECO:0000256" key="1">
    <source>
        <dbReference type="ARBA" id="ARBA00022801"/>
    </source>
</evidence>
<comment type="caution">
    <text evidence="3">The sequence shown here is derived from an EMBL/GenBank/DDBJ whole genome shotgun (WGS) entry which is preliminary data.</text>
</comment>
<evidence type="ECO:0000313" key="4">
    <source>
        <dbReference type="Proteomes" id="UP000653730"/>
    </source>
</evidence>
<dbReference type="InterPro" id="IPR039329">
    <property type="entry name" value="SIAE"/>
</dbReference>
<dbReference type="InterPro" id="IPR036514">
    <property type="entry name" value="SGNH_hydro_sf"/>
</dbReference>
<evidence type="ECO:0000313" key="3">
    <source>
        <dbReference type="EMBL" id="MBC9796419.1"/>
    </source>
</evidence>
<sequence length="487" mass="54577">MNSIMLAGQIDTVSVLKFADPLTDNMVVQQNKAFTVWGNAGRESEVVIKADWTSPVTVKADKKGGFKGIIPVPEAKKGDFTKHRLSIISGGQTKVLNNILIGEVWICSGQSNMQFAMKEVVHAAEELKKTDHPNIRLFNTGLNFSNTPILNVSGHWQECSPETVEGFSAVGYYFGKKLYDRLKVPVGLLFTGIGASACQAYLPREVLAGDRLLDSVYLAPYLRSGKSKEKIDGGFSFEKVTRPYLLYNAMINPFKNLSIRGVIWYQGESNRKDRLPYTRAMYKMITSWREKFGQGNFPFYYVQVAPFFYDQEDPALADYAFFREQQEKISKLDHTAMVVTMDVGEAKNLHPKDKKPVGERLAGTALHKTYNDLDEPYLGPHFQHVVFEGKKAVVSFIPETILSGLTTNDGKAPKFFQLAGKDQVFYPAAAKIEGNKIIVTSKRVKSPVAVRYAFTNYPVTNLENSNGLPAVPFRSDRWDEKGNNMKD</sequence>
<dbReference type="InterPro" id="IPR005181">
    <property type="entry name" value="SASA"/>
</dbReference>
<evidence type="ECO:0000259" key="2">
    <source>
        <dbReference type="Pfam" id="PF03629"/>
    </source>
</evidence>
<dbReference type="GO" id="GO:0001681">
    <property type="term" value="F:sialate O-acetylesterase activity"/>
    <property type="evidence" value="ECO:0007669"/>
    <property type="project" value="InterPro"/>
</dbReference>
<name>A0A926Q315_9FLAO</name>
<dbReference type="PANTHER" id="PTHR22901">
    <property type="entry name" value="SIALATE O-ACETYLESTERASE"/>
    <property type="match status" value="1"/>
</dbReference>
<dbReference type="Gene3D" id="3.40.50.1110">
    <property type="entry name" value="SGNH hydrolase"/>
    <property type="match status" value="1"/>
</dbReference>
<accession>A0A926Q315</accession>
<dbReference type="Pfam" id="PF03629">
    <property type="entry name" value="SASA"/>
    <property type="match status" value="1"/>
</dbReference>
<dbReference type="EMBL" id="JACVDC010000027">
    <property type="protein sequence ID" value="MBC9796419.1"/>
    <property type="molecule type" value="Genomic_DNA"/>
</dbReference>